<proteinExistence type="predicted"/>
<reference evidence="1 2" key="1">
    <citation type="submission" date="2016-10" db="EMBL/GenBank/DDBJ databases">
        <title>Pseudoalteromonas amylolytica sp. nov., isolated from the surface seawater.</title>
        <authorList>
            <person name="Wu Y.-H."/>
            <person name="Cheng H."/>
            <person name="Jin X.-B."/>
            <person name="Wang C.-S."/>
            <person name="Xu X.-W."/>
        </authorList>
    </citation>
    <scope>NUCLEOTIDE SEQUENCE [LARGE SCALE GENOMIC DNA]</scope>
    <source>
        <strain evidence="1 2">JCM 12483</strain>
    </source>
</reference>
<dbReference type="InterPro" id="IPR036291">
    <property type="entry name" value="NAD(P)-bd_dom_sf"/>
</dbReference>
<dbReference type="PANTHER" id="PTHR13812">
    <property type="entry name" value="KETIMINE REDUCTASE MU-CRYSTALLIN"/>
    <property type="match status" value="1"/>
</dbReference>
<keyword evidence="2" id="KW-1185">Reference proteome</keyword>
<dbReference type="STRING" id="327939.BIW53_19095"/>
<gene>
    <name evidence="1" type="ORF">BIW53_19095</name>
</gene>
<dbReference type="PANTHER" id="PTHR13812:SF19">
    <property type="entry name" value="KETIMINE REDUCTASE MU-CRYSTALLIN"/>
    <property type="match status" value="1"/>
</dbReference>
<dbReference type="Pfam" id="PF02423">
    <property type="entry name" value="OCD_Mu_crystall"/>
    <property type="match status" value="1"/>
</dbReference>
<dbReference type="EMBL" id="MNAN01000037">
    <property type="protein sequence ID" value="OHU93465.1"/>
    <property type="molecule type" value="Genomic_DNA"/>
</dbReference>
<evidence type="ECO:0000313" key="1">
    <source>
        <dbReference type="EMBL" id="OHU93465.1"/>
    </source>
</evidence>
<dbReference type="InterPro" id="IPR003462">
    <property type="entry name" value="ODC_Mu_crystall"/>
</dbReference>
<name>A0A1S1N2C4_9GAMM</name>
<dbReference type="NCBIfam" id="NF005762">
    <property type="entry name" value="PRK07589.1"/>
    <property type="match status" value="1"/>
</dbReference>
<dbReference type="RefSeq" id="WP_070993621.1">
    <property type="nucleotide sequence ID" value="NZ_CBCSHD010000012.1"/>
</dbReference>
<dbReference type="OrthoDB" id="9809203at2"/>
<evidence type="ECO:0000313" key="2">
    <source>
        <dbReference type="Proteomes" id="UP000180253"/>
    </source>
</evidence>
<dbReference type="Gene3D" id="3.30.1780.10">
    <property type="entry name" value="ornithine cyclodeaminase, domain 1"/>
    <property type="match status" value="1"/>
</dbReference>
<dbReference type="AlphaFoldDB" id="A0A1S1N2C4"/>
<organism evidence="1 2">
    <name type="scientific">Pseudoalteromonas byunsanensis</name>
    <dbReference type="NCBI Taxonomy" id="327939"/>
    <lineage>
        <taxon>Bacteria</taxon>
        <taxon>Pseudomonadati</taxon>
        <taxon>Pseudomonadota</taxon>
        <taxon>Gammaproteobacteria</taxon>
        <taxon>Alteromonadales</taxon>
        <taxon>Pseudoalteromonadaceae</taxon>
        <taxon>Pseudoalteromonas</taxon>
    </lineage>
</organism>
<dbReference type="SUPFAM" id="SSF51735">
    <property type="entry name" value="NAD(P)-binding Rossmann-fold domains"/>
    <property type="match status" value="1"/>
</dbReference>
<dbReference type="InterPro" id="IPR023401">
    <property type="entry name" value="ODC_N"/>
</dbReference>
<protein>
    <submittedName>
        <fullName evidence="1">Ornithine cyclodeaminase</fullName>
    </submittedName>
</protein>
<sequence length="354" mass="38285">MQPFISHLKQGVPLVDVGSMRALVNEVGIETFLVELSSKLEQDFARWQQFDKSPRYASHSESGVIELMPISDGQFFSCKYVNGHPKNTHVGLQTVAAFAVLADVATGYPILLSEMCLLTALRTAATSALVAKYLAPKNTSTLALIGNGAQSEFQALAFKALLGVSHVRLFDIDIKASQKVKKNLAGSGLQVDICSTVMQAIDGAQVITTCTADKRNATILSSDMVADGVHINAIGGDCPGKTELDAALLKRAQVFVEYEPQTRIEGDIQQLDESFAVTEFHQLVNGMMPGRVNEQQLTIFDGVGFALEDFSALNYVNELISKQASTRLDLITQQDDPRDLFSVLQASSAVQVAV</sequence>
<comment type="caution">
    <text evidence="1">The sequence shown here is derived from an EMBL/GenBank/DDBJ whole genome shotgun (WGS) entry which is preliminary data.</text>
</comment>
<dbReference type="Gene3D" id="3.40.50.720">
    <property type="entry name" value="NAD(P)-binding Rossmann-like Domain"/>
    <property type="match status" value="1"/>
</dbReference>
<accession>A0A1S1N2C4</accession>
<dbReference type="Proteomes" id="UP000180253">
    <property type="component" value="Unassembled WGS sequence"/>
</dbReference>